<evidence type="ECO:0000313" key="5">
    <source>
        <dbReference type="EMBL" id="MDU0809530.1"/>
    </source>
</evidence>
<keyword evidence="2" id="KW-0186">Copper</keyword>
<organism evidence="5 6">
    <name type="scientific">Aquirufa regiilacus</name>
    <dbReference type="NCBI Taxonomy" id="3024868"/>
    <lineage>
        <taxon>Bacteria</taxon>
        <taxon>Pseudomonadati</taxon>
        <taxon>Bacteroidota</taxon>
        <taxon>Cytophagia</taxon>
        <taxon>Cytophagales</taxon>
        <taxon>Flectobacillaceae</taxon>
        <taxon>Aquirufa</taxon>
    </lineage>
</organism>
<proteinExistence type="inferred from homology"/>
<keyword evidence="3" id="KW-0812">Transmembrane</keyword>
<keyword evidence="3" id="KW-1133">Transmembrane helix</keyword>
<reference evidence="5 6" key="1">
    <citation type="submission" date="2023-09" db="EMBL/GenBank/DDBJ databases">
        <title>Aquirufa genomes.</title>
        <authorList>
            <person name="Pitt A."/>
        </authorList>
    </citation>
    <scope>NUCLEOTIDE SEQUENCE [LARGE SCALE GENOMIC DNA]</scope>
    <source>
        <strain evidence="5 6">LEOWEIH-7C</strain>
    </source>
</reference>
<gene>
    <name evidence="5" type="ORF">PQG45_10825</name>
</gene>
<accession>A0ABU3TUH1</accession>
<feature type="domain" description="Thioredoxin" evidence="4">
    <location>
        <begin position="62"/>
        <end position="236"/>
    </location>
</feature>
<evidence type="ECO:0000313" key="6">
    <source>
        <dbReference type="Proteomes" id="UP001249959"/>
    </source>
</evidence>
<dbReference type="Proteomes" id="UP001249959">
    <property type="component" value="Unassembled WGS sequence"/>
</dbReference>
<dbReference type="PANTHER" id="PTHR12151">
    <property type="entry name" value="ELECTRON TRANSPORT PROTIN SCO1/SENC FAMILY MEMBER"/>
    <property type="match status" value="1"/>
</dbReference>
<feature type="transmembrane region" description="Helical" evidence="3">
    <location>
        <begin position="6"/>
        <end position="25"/>
    </location>
</feature>
<dbReference type="PROSITE" id="PS51352">
    <property type="entry name" value="THIOREDOXIN_2"/>
    <property type="match status" value="1"/>
</dbReference>
<name>A0ABU3TUH1_9BACT</name>
<dbReference type="Gene3D" id="3.40.30.10">
    <property type="entry name" value="Glutaredoxin"/>
    <property type="match status" value="1"/>
</dbReference>
<dbReference type="InterPro" id="IPR003782">
    <property type="entry name" value="SCO1/SenC"/>
</dbReference>
<dbReference type="CDD" id="cd02968">
    <property type="entry name" value="SCO"/>
    <property type="match status" value="1"/>
</dbReference>
<keyword evidence="6" id="KW-1185">Reference proteome</keyword>
<dbReference type="RefSeq" id="WP_315577547.1">
    <property type="nucleotide sequence ID" value="NZ_JARDXH010000009.1"/>
</dbReference>
<evidence type="ECO:0000259" key="4">
    <source>
        <dbReference type="PROSITE" id="PS51352"/>
    </source>
</evidence>
<dbReference type="Pfam" id="PF02630">
    <property type="entry name" value="SCO1-SenC"/>
    <property type="match status" value="1"/>
</dbReference>
<sequence>MNKKTGILLITLIVPVFIFLGLKTFGTNHYELPRFIPAIDSTTGEIKMAKRLNPRWNESELDTVFQTIPAFQLTDESGKAFSSKNLQGKIYIANFFFTRCGTICPKITSQVSRATDTFNQDKDIRFISISVDPNYDEPAKLSAYAKRFEADSTRWTFLTGAKKEIYPLILKGFHVPLADASEYDAAIKNPDETFIHSERLVLVDKSGVIRGFYDGTDKKEVDRLIMEIKVLKSIYATE</sequence>
<evidence type="ECO:0000256" key="3">
    <source>
        <dbReference type="SAM" id="Phobius"/>
    </source>
</evidence>
<dbReference type="InterPro" id="IPR013766">
    <property type="entry name" value="Thioredoxin_domain"/>
</dbReference>
<comment type="similarity">
    <text evidence="1">Belongs to the SCO1/2 family.</text>
</comment>
<dbReference type="EMBL" id="JAVNWW010000006">
    <property type="protein sequence ID" value="MDU0809530.1"/>
    <property type="molecule type" value="Genomic_DNA"/>
</dbReference>
<comment type="caution">
    <text evidence="5">The sequence shown here is derived from an EMBL/GenBank/DDBJ whole genome shotgun (WGS) entry which is preliminary data.</text>
</comment>
<protein>
    <submittedName>
        <fullName evidence="5">SCO family protein</fullName>
    </submittedName>
</protein>
<dbReference type="SUPFAM" id="SSF52833">
    <property type="entry name" value="Thioredoxin-like"/>
    <property type="match status" value="1"/>
</dbReference>
<dbReference type="InterPro" id="IPR036249">
    <property type="entry name" value="Thioredoxin-like_sf"/>
</dbReference>
<keyword evidence="3" id="KW-0472">Membrane</keyword>
<dbReference type="PANTHER" id="PTHR12151:SF25">
    <property type="entry name" value="LINALOOL DEHYDRATASE_ISOMERASE DOMAIN-CONTAINING PROTEIN"/>
    <property type="match status" value="1"/>
</dbReference>
<evidence type="ECO:0000256" key="1">
    <source>
        <dbReference type="ARBA" id="ARBA00010996"/>
    </source>
</evidence>
<evidence type="ECO:0000256" key="2">
    <source>
        <dbReference type="ARBA" id="ARBA00023008"/>
    </source>
</evidence>